<dbReference type="PANTHER" id="PTHR37327:SF1">
    <property type="entry name" value="MICROTUBULE INTERACTING AND TRANSPORT DOMAIN-CONTAINING PROTEIN"/>
    <property type="match status" value="1"/>
</dbReference>
<evidence type="ECO:0000313" key="3">
    <source>
        <dbReference type="EMBL" id="CAG8481202.1"/>
    </source>
</evidence>
<dbReference type="OrthoDB" id="2245455at2759"/>
<feature type="region of interest" description="Disordered" evidence="1">
    <location>
        <begin position="1"/>
        <end position="53"/>
    </location>
</feature>
<dbReference type="SUPFAM" id="SSF116846">
    <property type="entry name" value="MIT domain"/>
    <property type="match status" value="1"/>
</dbReference>
<feature type="compositionally biased region" description="Low complexity" evidence="1">
    <location>
        <begin position="32"/>
        <end position="42"/>
    </location>
</feature>
<dbReference type="InterPro" id="IPR007330">
    <property type="entry name" value="MIT_dom"/>
</dbReference>
<evidence type="ECO:0000256" key="1">
    <source>
        <dbReference type="SAM" id="MobiDB-lite"/>
    </source>
</evidence>
<gene>
    <name evidence="3" type="ORF">AGERDE_LOCUS3241</name>
</gene>
<dbReference type="AlphaFoldDB" id="A0A9N8WF28"/>
<dbReference type="Proteomes" id="UP000789831">
    <property type="component" value="Unassembled WGS sequence"/>
</dbReference>
<protein>
    <submittedName>
        <fullName evidence="3">4235_t:CDS:1</fullName>
    </submittedName>
</protein>
<comment type="caution">
    <text evidence="3">The sequence shown here is derived from an EMBL/GenBank/DDBJ whole genome shotgun (WGS) entry which is preliminary data.</text>
</comment>
<evidence type="ECO:0000259" key="2">
    <source>
        <dbReference type="Pfam" id="PF04212"/>
    </source>
</evidence>
<dbReference type="Gene3D" id="1.20.58.80">
    <property type="entry name" value="Phosphotransferase system, lactose/cellobiose-type IIA subunit"/>
    <property type="match status" value="1"/>
</dbReference>
<name>A0A9N8WF28_9GLOM</name>
<evidence type="ECO:0000313" key="4">
    <source>
        <dbReference type="Proteomes" id="UP000789831"/>
    </source>
</evidence>
<dbReference type="Pfam" id="PF04212">
    <property type="entry name" value="MIT"/>
    <property type="match status" value="1"/>
</dbReference>
<organism evidence="3 4">
    <name type="scientific">Ambispora gerdemannii</name>
    <dbReference type="NCBI Taxonomy" id="144530"/>
    <lineage>
        <taxon>Eukaryota</taxon>
        <taxon>Fungi</taxon>
        <taxon>Fungi incertae sedis</taxon>
        <taxon>Mucoromycota</taxon>
        <taxon>Glomeromycotina</taxon>
        <taxon>Glomeromycetes</taxon>
        <taxon>Archaeosporales</taxon>
        <taxon>Ambisporaceae</taxon>
        <taxon>Ambispora</taxon>
    </lineage>
</organism>
<feature type="compositionally biased region" description="Polar residues" evidence="1">
    <location>
        <begin position="158"/>
        <end position="176"/>
    </location>
</feature>
<feature type="compositionally biased region" description="Low complexity" evidence="1">
    <location>
        <begin position="148"/>
        <end position="157"/>
    </location>
</feature>
<keyword evidence="4" id="KW-1185">Reference proteome</keyword>
<proteinExistence type="predicted"/>
<dbReference type="InterPro" id="IPR036181">
    <property type="entry name" value="MIT_dom_sf"/>
</dbReference>
<dbReference type="PANTHER" id="PTHR37327">
    <property type="entry name" value="CHROMOSOME 1, WHOLE GENOME SHOTGUN SEQUENCE"/>
    <property type="match status" value="1"/>
</dbReference>
<feature type="domain" description="MIT" evidence="2">
    <location>
        <begin position="59"/>
        <end position="106"/>
    </location>
</feature>
<dbReference type="EMBL" id="CAJVPL010000307">
    <property type="protein sequence ID" value="CAG8481202.1"/>
    <property type="molecule type" value="Genomic_DNA"/>
</dbReference>
<sequence>MATSTSNHHLAPPPASNLGLPISNGNGIGDVSSPPLSPSRQQHPPPSPRAHSKSILTIALQKAQSAVVLDSANNVSAALAAYKQTVKLLLQVIDKAANETDRRRLQHINEESNGKLIVKEKNIISGSDIGNMRNLNINGRHKSKKDSSSTTVSNNNSAINDPRTNQTPQLLQQSHGTPPGYLSCLIRRRHRYQITNQPLKEENHLESRQNPQSL</sequence>
<reference evidence="3" key="1">
    <citation type="submission" date="2021-06" db="EMBL/GenBank/DDBJ databases">
        <authorList>
            <person name="Kallberg Y."/>
            <person name="Tangrot J."/>
            <person name="Rosling A."/>
        </authorList>
    </citation>
    <scope>NUCLEOTIDE SEQUENCE</scope>
    <source>
        <strain evidence="3">MT106</strain>
    </source>
</reference>
<feature type="region of interest" description="Disordered" evidence="1">
    <location>
        <begin position="128"/>
        <end position="182"/>
    </location>
</feature>
<accession>A0A9N8WF28</accession>